<keyword evidence="1 4" id="KW-0963">Cytoplasm</keyword>
<comment type="catalytic activity">
    <reaction evidence="4">
        <text>N-terminal L-glutamyl-[protein] + L-leucyl-tRNA(Leu) = N-terminal L-leucyl-L-glutamyl-[protein] + tRNA(Leu) + H(+)</text>
        <dbReference type="Rhea" id="RHEA:50412"/>
        <dbReference type="Rhea" id="RHEA-COMP:9613"/>
        <dbReference type="Rhea" id="RHEA-COMP:9622"/>
        <dbReference type="Rhea" id="RHEA-COMP:12664"/>
        <dbReference type="Rhea" id="RHEA-COMP:12668"/>
        <dbReference type="ChEBI" id="CHEBI:15378"/>
        <dbReference type="ChEBI" id="CHEBI:64721"/>
        <dbReference type="ChEBI" id="CHEBI:78442"/>
        <dbReference type="ChEBI" id="CHEBI:78494"/>
        <dbReference type="ChEBI" id="CHEBI:133041"/>
        <dbReference type="EC" id="2.3.2.29"/>
    </reaction>
</comment>
<dbReference type="InterPro" id="IPR016181">
    <property type="entry name" value="Acyl_CoA_acyltransferase"/>
</dbReference>
<evidence type="ECO:0000256" key="2">
    <source>
        <dbReference type="ARBA" id="ARBA00022679"/>
    </source>
</evidence>
<evidence type="ECO:0000259" key="5">
    <source>
        <dbReference type="Pfam" id="PF04376"/>
    </source>
</evidence>
<evidence type="ECO:0000313" key="8">
    <source>
        <dbReference type="Proteomes" id="UP000005317"/>
    </source>
</evidence>
<dbReference type="EMBL" id="JH651384">
    <property type="protein sequence ID" value="EIJ33988.1"/>
    <property type="molecule type" value="Genomic_DNA"/>
</dbReference>
<reference evidence="8" key="1">
    <citation type="journal article" date="2011" name="Stand. Genomic Sci.">
        <title>Genome sequence of the filamentous, gliding Thiothrix nivea neotype strain (JP2(T)).</title>
        <authorList>
            <person name="Lapidus A."/>
            <person name="Nolan M."/>
            <person name="Lucas S."/>
            <person name="Glavina Del Rio T."/>
            <person name="Tice H."/>
            <person name="Cheng J.F."/>
            <person name="Tapia R."/>
            <person name="Han C."/>
            <person name="Goodwin L."/>
            <person name="Pitluck S."/>
            <person name="Liolios K."/>
            <person name="Pagani I."/>
            <person name="Ivanova N."/>
            <person name="Huntemann M."/>
            <person name="Mavromatis K."/>
            <person name="Mikhailova N."/>
            <person name="Pati A."/>
            <person name="Chen A."/>
            <person name="Palaniappan K."/>
            <person name="Land M."/>
            <person name="Brambilla E.M."/>
            <person name="Rohde M."/>
            <person name="Abt B."/>
            <person name="Verbarg S."/>
            <person name="Goker M."/>
            <person name="Bristow J."/>
            <person name="Eisen J.A."/>
            <person name="Markowitz V."/>
            <person name="Hugenholtz P."/>
            <person name="Kyrpides N.C."/>
            <person name="Klenk H.P."/>
            <person name="Woyke T."/>
        </authorList>
    </citation>
    <scope>NUCLEOTIDE SEQUENCE [LARGE SCALE GENOMIC DNA]</scope>
    <source>
        <strain evidence="8">ATCC 35100 / DSM 5205 / JP2</strain>
    </source>
</reference>
<comment type="function">
    <text evidence="4">Functions in the N-end rule pathway of protein degradation where it conjugates Leu from its aminoacyl-tRNA to the N-termini of proteins containing an N-terminal aspartate or glutamate.</text>
</comment>
<dbReference type="Pfam" id="PF04377">
    <property type="entry name" value="ATE_C"/>
    <property type="match status" value="1"/>
</dbReference>
<evidence type="ECO:0000313" key="7">
    <source>
        <dbReference type="EMBL" id="EIJ33988.1"/>
    </source>
</evidence>
<comment type="similarity">
    <text evidence="4">Belongs to the R-transferase family. Bpt subfamily.</text>
</comment>
<evidence type="ECO:0000256" key="4">
    <source>
        <dbReference type="HAMAP-Rule" id="MF_00689"/>
    </source>
</evidence>
<accession>A0A656HB17</accession>
<keyword evidence="2 4" id="KW-0808">Transferase</keyword>
<dbReference type="PANTHER" id="PTHR21367:SF1">
    <property type="entry name" value="ARGINYL-TRNA--PROTEIN TRANSFERASE 1"/>
    <property type="match status" value="1"/>
</dbReference>
<dbReference type="AlphaFoldDB" id="A0A656HB17"/>
<keyword evidence="3 4" id="KW-0012">Acyltransferase</keyword>
<name>A0A656HB17_THINJ</name>
<feature type="domain" description="N-end rule aminoacyl transferase C-terminal" evidence="6">
    <location>
        <begin position="111"/>
        <end position="229"/>
    </location>
</feature>
<dbReference type="NCBIfam" id="NF002342">
    <property type="entry name" value="PRK01305.1-3"/>
    <property type="match status" value="1"/>
</dbReference>
<dbReference type="NCBIfam" id="NF002341">
    <property type="entry name" value="PRK01305.1-1"/>
    <property type="match status" value="1"/>
</dbReference>
<dbReference type="GO" id="GO:0008914">
    <property type="term" value="F:leucyl-tRNA--protein transferase activity"/>
    <property type="evidence" value="ECO:0007669"/>
    <property type="project" value="UniProtKB-UniRule"/>
</dbReference>
<dbReference type="EC" id="2.3.2.29" evidence="4"/>
<dbReference type="GO" id="GO:0004057">
    <property type="term" value="F:arginyl-tRNA--protein transferase activity"/>
    <property type="evidence" value="ECO:0007669"/>
    <property type="project" value="InterPro"/>
</dbReference>
<organism evidence="7 8">
    <name type="scientific">Thiothrix nivea (strain ATCC 35100 / DSM 5205 / JP2)</name>
    <dbReference type="NCBI Taxonomy" id="870187"/>
    <lineage>
        <taxon>Bacteria</taxon>
        <taxon>Pseudomonadati</taxon>
        <taxon>Pseudomonadota</taxon>
        <taxon>Gammaproteobacteria</taxon>
        <taxon>Thiotrichales</taxon>
        <taxon>Thiotrichaceae</taxon>
        <taxon>Thiothrix</taxon>
    </lineage>
</organism>
<dbReference type="Proteomes" id="UP000005317">
    <property type="component" value="Unassembled WGS sequence"/>
</dbReference>
<dbReference type="PANTHER" id="PTHR21367">
    <property type="entry name" value="ARGININE-TRNA-PROTEIN TRANSFERASE 1"/>
    <property type="match status" value="1"/>
</dbReference>
<feature type="domain" description="N-end aminoacyl transferase N-terminal" evidence="5">
    <location>
        <begin position="18"/>
        <end position="88"/>
    </location>
</feature>
<evidence type="ECO:0000256" key="1">
    <source>
        <dbReference type="ARBA" id="ARBA00022490"/>
    </source>
</evidence>
<dbReference type="Pfam" id="PF04376">
    <property type="entry name" value="ATE_N"/>
    <property type="match status" value="1"/>
</dbReference>
<comment type="subcellular location">
    <subcellularLocation>
        <location evidence="4">Cytoplasm</location>
    </subcellularLocation>
</comment>
<dbReference type="InterPro" id="IPR007472">
    <property type="entry name" value="N-end_Aminoacyl_Trfase_C"/>
</dbReference>
<dbReference type="InterPro" id="IPR030700">
    <property type="entry name" value="N-end_Aminoacyl_Trfase"/>
</dbReference>
<comment type="catalytic activity">
    <reaction evidence="4">
        <text>N-terminal L-aspartyl-[protein] + L-leucyl-tRNA(Leu) = N-terminal L-leucyl-L-aspartyl-[protein] + tRNA(Leu) + H(+)</text>
        <dbReference type="Rhea" id="RHEA:50420"/>
        <dbReference type="Rhea" id="RHEA-COMP:9613"/>
        <dbReference type="Rhea" id="RHEA-COMP:9622"/>
        <dbReference type="Rhea" id="RHEA-COMP:12669"/>
        <dbReference type="Rhea" id="RHEA-COMP:12674"/>
        <dbReference type="ChEBI" id="CHEBI:15378"/>
        <dbReference type="ChEBI" id="CHEBI:64720"/>
        <dbReference type="ChEBI" id="CHEBI:78442"/>
        <dbReference type="ChEBI" id="CHEBI:78494"/>
        <dbReference type="ChEBI" id="CHEBI:133042"/>
        <dbReference type="EC" id="2.3.2.29"/>
    </reaction>
</comment>
<evidence type="ECO:0000259" key="6">
    <source>
        <dbReference type="Pfam" id="PF04377"/>
    </source>
</evidence>
<dbReference type="NCBIfam" id="NF002346">
    <property type="entry name" value="PRK01305.2-3"/>
    <property type="match status" value="1"/>
</dbReference>
<gene>
    <name evidence="4" type="primary">bpt</name>
    <name evidence="7" type="ORF">Thini_1384</name>
</gene>
<dbReference type="RefSeq" id="WP_002707931.1">
    <property type="nucleotide sequence ID" value="NZ_JH651384.1"/>
</dbReference>
<dbReference type="InterPro" id="IPR017138">
    <property type="entry name" value="Asp_Glu_LeuTrfase"/>
</dbReference>
<protein>
    <recommendedName>
        <fullName evidence="4">Aspartate/glutamate leucyltransferase</fullName>
        <ecNumber evidence="4">2.3.2.29</ecNumber>
    </recommendedName>
</protein>
<dbReference type="GO" id="GO:0005737">
    <property type="term" value="C:cytoplasm"/>
    <property type="evidence" value="ECO:0007669"/>
    <property type="project" value="UniProtKB-SubCell"/>
</dbReference>
<keyword evidence="8" id="KW-1185">Reference proteome</keyword>
<dbReference type="InterPro" id="IPR007471">
    <property type="entry name" value="N-end_Aminoacyl_Trfase_N"/>
</dbReference>
<evidence type="ECO:0000256" key="3">
    <source>
        <dbReference type="ARBA" id="ARBA00023315"/>
    </source>
</evidence>
<dbReference type="GO" id="GO:0071596">
    <property type="term" value="P:ubiquitin-dependent protein catabolic process via the N-end rule pathway"/>
    <property type="evidence" value="ECO:0007669"/>
    <property type="project" value="InterPro"/>
</dbReference>
<dbReference type="SUPFAM" id="SSF55729">
    <property type="entry name" value="Acyl-CoA N-acyltransferases (Nat)"/>
    <property type="match status" value="1"/>
</dbReference>
<sequence>MNRMSAEASLNLYITAVHPCPYLPERQAMNLLVDPCYRMTADLYARLLESGFRRSGADVYRPHCKGCSSCVSTRIAVQGFMPNRSQRRNLKRNSDLSVVVNRTGFKPEYDDLYRRYINQRHAGGGMDSDSTATFASFLLTHWCNTVLVEFWDGPRLLAVAAVDELKDSLSSVYTFFAPEEGEQRGLGVYAVLWQIGQAQRLGLAYVYPGYWIAESPKMRYKTCFQPIEGLLNGNWSHLPAKI</sequence>
<dbReference type="HAMAP" id="MF_00689">
    <property type="entry name" value="Bpt"/>
    <property type="match status" value="1"/>
</dbReference>
<dbReference type="PIRSF" id="PIRSF037208">
    <property type="entry name" value="ATE_pro_prd"/>
    <property type="match status" value="1"/>
</dbReference>
<proteinExistence type="inferred from homology"/>